<dbReference type="Proteomes" id="UP000597762">
    <property type="component" value="Unassembled WGS sequence"/>
</dbReference>
<sequence>MTSRLSCKFPAGLETSLAFRDDTYRQGCLLHDIHFNPYEMVLMLENDGDIYKTHAHYFCLASMKVIDEYDTIVTQTKDRIDEYLCWMIIDNKELIMLPVSKCNRVHAEAVIKRIEEPLARLRLFSNNDCVEVEKRWREKVISARNKYPLIEKSSSANQIRI</sequence>
<proteinExistence type="predicted"/>
<organism evidence="1 2">
    <name type="scientific">Acanthosepion pharaonis</name>
    <name type="common">Pharaoh cuttlefish</name>
    <name type="synonym">Sepia pharaonis</name>
    <dbReference type="NCBI Taxonomy" id="158019"/>
    <lineage>
        <taxon>Eukaryota</taxon>
        <taxon>Metazoa</taxon>
        <taxon>Spiralia</taxon>
        <taxon>Lophotrochozoa</taxon>
        <taxon>Mollusca</taxon>
        <taxon>Cephalopoda</taxon>
        <taxon>Coleoidea</taxon>
        <taxon>Decapodiformes</taxon>
        <taxon>Sepiida</taxon>
        <taxon>Sepiina</taxon>
        <taxon>Sepiidae</taxon>
        <taxon>Acanthosepion</taxon>
    </lineage>
</organism>
<reference evidence="1" key="1">
    <citation type="submission" date="2021-01" db="EMBL/GenBank/DDBJ databases">
        <authorList>
            <person name="Li R."/>
            <person name="Bekaert M."/>
        </authorList>
    </citation>
    <scope>NUCLEOTIDE SEQUENCE</scope>
    <source>
        <strain evidence="1">Farmed</strain>
    </source>
</reference>
<accession>A0A812D461</accession>
<evidence type="ECO:0000313" key="2">
    <source>
        <dbReference type="Proteomes" id="UP000597762"/>
    </source>
</evidence>
<gene>
    <name evidence="1" type="ORF">SPHA_48354</name>
</gene>
<dbReference type="EMBL" id="CAHIKZ030002682">
    <property type="protein sequence ID" value="CAE1290727.1"/>
    <property type="molecule type" value="Genomic_DNA"/>
</dbReference>
<dbReference type="OrthoDB" id="9979716at2759"/>
<dbReference type="AlphaFoldDB" id="A0A812D461"/>
<name>A0A812D461_ACAPH</name>
<protein>
    <submittedName>
        <fullName evidence="1">Uncharacterized protein</fullName>
    </submittedName>
</protein>
<keyword evidence="2" id="KW-1185">Reference proteome</keyword>
<comment type="caution">
    <text evidence="1">The sequence shown here is derived from an EMBL/GenBank/DDBJ whole genome shotgun (WGS) entry which is preliminary data.</text>
</comment>
<evidence type="ECO:0000313" key="1">
    <source>
        <dbReference type="EMBL" id="CAE1290727.1"/>
    </source>
</evidence>